<comment type="caution">
    <text evidence="8">The sequence shown here is derived from an EMBL/GenBank/DDBJ whole genome shotgun (WGS) entry which is preliminary data.</text>
</comment>
<proteinExistence type="predicted"/>
<sequence length="441" mass="47282">MVSTPDPITEGAKSEAETDKPGKYRWYVLFLLILTLLFSVADRLVFSILLEDIKAEFDFSDTQLGLLGGVAFTATYVIIGFPAARLADRSVRKNIVAGAISFWSLMTALCGMAIGFWSLFFARTGVGVGEGCSGPASQSMLADFFPRKELARAMGFLTLGSTLGTVTGLMAGGLLAEEFGWRNAFILMAIPGFIIGGFLYFTVREPQRGRYAPKGARVEQLPLGETIRTLLANKVFLGLALGWAVQIMIGYGMAFWLAPAMIRLFEVSVGDVALYLGLAFLIGGVPGPILGGFITDWLVKHDERWRAWLPGIVSLGAVLPLWVAFESGSFALFLGIFALAYGIYVASQAPIMSGIQSAVEPSQRGFAVAVALFFNNLIGQAFGLGVIGWLSDTLEPTRGNAALGDAVLFVSLGAGMVALAIFAWTARQMRVTGYLERIAAS</sequence>
<evidence type="ECO:0000313" key="9">
    <source>
        <dbReference type="Proteomes" id="UP000320547"/>
    </source>
</evidence>
<accession>A0A562USF7</accession>
<dbReference type="PROSITE" id="PS50850">
    <property type="entry name" value="MFS"/>
    <property type="match status" value="1"/>
</dbReference>
<dbReference type="OrthoDB" id="7400989at2"/>
<evidence type="ECO:0000256" key="4">
    <source>
        <dbReference type="ARBA" id="ARBA00022989"/>
    </source>
</evidence>
<dbReference type="Proteomes" id="UP000320547">
    <property type="component" value="Unassembled WGS sequence"/>
</dbReference>
<evidence type="ECO:0000256" key="3">
    <source>
        <dbReference type="ARBA" id="ARBA00022692"/>
    </source>
</evidence>
<feature type="transmembrane region" description="Helical" evidence="6">
    <location>
        <begin position="181"/>
        <end position="201"/>
    </location>
</feature>
<dbReference type="GO" id="GO:0022857">
    <property type="term" value="F:transmembrane transporter activity"/>
    <property type="evidence" value="ECO:0007669"/>
    <property type="project" value="InterPro"/>
</dbReference>
<dbReference type="InterPro" id="IPR020846">
    <property type="entry name" value="MFS_dom"/>
</dbReference>
<dbReference type="InterPro" id="IPR044770">
    <property type="entry name" value="MFS_spinster-like"/>
</dbReference>
<keyword evidence="5 6" id="KW-0472">Membrane</keyword>
<dbReference type="GO" id="GO:0016020">
    <property type="term" value="C:membrane"/>
    <property type="evidence" value="ECO:0007669"/>
    <property type="project" value="UniProtKB-SubCell"/>
</dbReference>
<dbReference type="AlphaFoldDB" id="A0A562USF7"/>
<evidence type="ECO:0000256" key="2">
    <source>
        <dbReference type="ARBA" id="ARBA00022448"/>
    </source>
</evidence>
<feature type="transmembrane region" description="Helical" evidence="6">
    <location>
        <begin position="95"/>
        <end position="120"/>
    </location>
</feature>
<feature type="transmembrane region" description="Helical" evidence="6">
    <location>
        <begin position="235"/>
        <end position="257"/>
    </location>
</feature>
<evidence type="ECO:0000256" key="1">
    <source>
        <dbReference type="ARBA" id="ARBA00004141"/>
    </source>
</evidence>
<feature type="transmembrane region" description="Helical" evidence="6">
    <location>
        <begin position="331"/>
        <end position="353"/>
    </location>
</feature>
<dbReference type="RefSeq" id="WP_067597137.1">
    <property type="nucleotide sequence ID" value="NZ_CP015963.1"/>
</dbReference>
<dbReference type="CDD" id="cd17328">
    <property type="entry name" value="MFS_spinster_like"/>
    <property type="match status" value="1"/>
</dbReference>
<dbReference type="PANTHER" id="PTHR23505">
    <property type="entry name" value="SPINSTER"/>
    <property type="match status" value="1"/>
</dbReference>
<feature type="transmembrane region" description="Helical" evidence="6">
    <location>
        <begin position="307"/>
        <end position="325"/>
    </location>
</feature>
<dbReference type="STRING" id="476157.GCA_001663155_00590"/>
<keyword evidence="9" id="KW-1185">Reference proteome</keyword>
<dbReference type="InterPro" id="IPR036259">
    <property type="entry name" value="MFS_trans_sf"/>
</dbReference>
<feature type="transmembrane region" description="Helical" evidence="6">
    <location>
        <begin position="272"/>
        <end position="295"/>
    </location>
</feature>
<protein>
    <submittedName>
        <fullName evidence="8">Sugar phosphate permease</fullName>
    </submittedName>
</protein>
<keyword evidence="2" id="KW-0813">Transport</keyword>
<evidence type="ECO:0000256" key="5">
    <source>
        <dbReference type="ARBA" id="ARBA00023136"/>
    </source>
</evidence>
<feature type="transmembrane region" description="Helical" evidence="6">
    <location>
        <begin position="365"/>
        <end position="390"/>
    </location>
</feature>
<dbReference type="PANTHER" id="PTHR23505:SF79">
    <property type="entry name" value="PROTEIN SPINSTER"/>
    <property type="match status" value="1"/>
</dbReference>
<reference evidence="8 9" key="1">
    <citation type="submission" date="2019-07" db="EMBL/GenBank/DDBJ databases">
        <title>Genomic Encyclopedia of Archaeal and Bacterial Type Strains, Phase II (KMG-II): from individual species to whole genera.</title>
        <authorList>
            <person name="Goeker M."/>
        </authorList>
    </citation>
    <scope>NUCLEOTIDE SEQUENCE [LARGE SCALE GENOMIC DNA]</scope>
    <source>
        <strain evidence="8 9">ATCC BAA-2084</strain>
    </source>
</reference>
<feature type="transmembrane region" description="Helical" evidence="6">
    <location>
        <begin position="154"/>
        <end position="175"/>
    </location>
</feature>
<dbReference type="EMBL" id="VLLK01000001">
    <property type="protein sequence ID" value="TWJ08539.1"/>
    <property type="molecule type" value="Genomic_DNA"/>
</dbReference>
<dbReference type="InterPro" id="IPR011701">
    <property type="entry name" value="MFS"/>
</dbReference>
<feature type="transmembrane region" description="Helical" evidence="6">
    <location>
        <begin position="26"/>
        <end position="50"/>
    </location>
</feature>
<evidence type="ECO:0000259" key="7">
    <source>
        <dbReference type="PROSITE" id="PS50850"/>
    </source>
</evidence>
<gene>
    <name evidence="8" type="ORF">JN10_0151</name>
</gene>
<comment type="subcellular location">
    <subcellularLocation>
        <location evidence="1">Membrane</location>
        <topology evidence="1">Multi-pass membrane protein</topology>
    </subcellularLocation>
</comment>
<feature type="transmembrane region" description="Helical" evidence="6">
    <location>
        <begin position="402"/>
        <end position="424"/>
    </location>
</feature>
<dbReference type="Pfam" id="PF07690">
    <property type="entry name" value="MFS_1"/>
    <property type="match status" value="1"/>
</dbReference>
<feature type="transmembrane region" description="Helical" evidence="6">
    <location>
        <begin position="62"/>
        <end position="83"/>
    </location>
</feature>
<dbReference type="SUPFAM" id="SSF103473">
    <property type="entry name" value="MFS general substrate transporter"/>
    <property type="match status" value="1"/>
</dbReference>
<evidence type="ECO:0000313" key="8">
    <source>
        <dbReference type="EMBL" id="TWJ08539.1"/>
    </source>
</evidence>
<dbReference type="Gene3D" id="1.20.1250.20">
    <property type="entry name" value="MFS general substrate transporter like domains"/>
    <property type="match status" value="1"/>
</dbReference>
<keyword evidence="3 6" id="KW-0812">Transmembrane</keyword>
<name>A0A562USF7_9SPHN</name>
<feature type="domain" description="Major facilitator superfamily (MFS) profile" evidence="7">
    <location>
        <begin position="28"/>
        <end position="431"/>
    </location>
</feature>
<organism evidence="8 9">
    <name type="scientific">Altererythrobacter ishigakiensis</name>
    <dbReference type="NCBI Taxonomy" id="476157"/>
    <lineage>
        <taxon>Bacteria</taxon>
        <taxon>Pseudomonadati</taxon>
        <taxon>Pseudomonadota</taxon>
        <taxon>Alphaproteobacteria</taxon>
        <taxon>Sphingomonadales</taxon>
        <taxon>Erythrobacteraceae</taxon>
        <taxon>Altererythrobacter</taxon>
    </lineage>
</organism>
<keyword evidence="4 6" id="KW-1133">Transmembrane helix</keyword>
<evidence type="ECO:0000256" key="6">
    <source>
        <dbReference type="SAM" id="Phobius"/>
    </source>
</evidence>